<comment type="catalytic activity">
    <reaction evidence="1">
        <text>a 1,2-diacyl-sn-glycero-3-phosphocholine + H2O = a 1,2-diacyl-sn-glycero-3-phosphate + choline + H(+)</text>
        <dbReference type="Rhea" id="RHEA:14445"/>
        <dbReference type="ChEBI" id="CHEBI:15354"/>
        <dbReference type="ChEBI" id="CHEBI:15377"/>
        <dbReference type="ChEBI" id="CHEBI:15378"/>
        <dbReference type="ChEBI" id="CHEBI:57643"/>
        <dbReference type="ChEBI" id="CHEBI:58608"/>
        <dbReference type="EC" id="3.1.4.4"/>
    </reaction>
</comment>
<dbReference type="InterPro" id="IPR001849">
    <property type="entry name" value="PH_domain"/>
</dbReference>
<dbReference type="SUPFAM" id="SSF47473">
    <property type="entry name" value="EF-hand"/>
    <property type="match status" value="1"/>
</dbReference>
<evidence type="ECO:0000313" key="10">
    <source>
        <dbReference type="Proteomes" id="UP000241769"/>
    </source>
</evidence>
<dbReference type="Proteomes" id="UP000241769">
    <property type="component" value="Unassembled WGS sequence"/>
</dbReference>
<organism evidence="9 10">
    <name type="scientific">Planoprotostelium fungivorum</name>
    <dbReference type="NCBI Taxonomy" id="1890364"/>
    <lineage>
        <taxon>Eukaryota</taxon>
        <taxon>Amoebozoa</taxon>
        <taxon>Evosea</taxon>
        <taxon>Variosea</taxon>
        <taxon>Cavosteliida</taxon>
        <taxon>Cavosteliaceae</taxon>
        <taxon>Planoprotostelium</taxon>
    </lineage>
</organism>
<dbReference type="SMART" id="SM00155">
    <property type="entry name" value="PLDc"/>
    <property type="match status" value="2"/>
</dbReference>
<feature type="region of interest" description="Disordered" evidence="7">
    <location>
        <begin position="986"/>
        <end position="1059"/>
    </location>
</feature>
<evidence type="ECO:0000256" key="7">
    <source>
        <dbReference type="SAM" id="MobiDB-lite"/>
    </source>
</evidence>
<dbReference type="SMART" id="SM00233">
    <property type="entry name" value="PH"/>
    <property type="match status" value="1"/>
</dbReference>
<proteinExistence type="predicted"/>
<evidence type="ECO:0000313" key="9">
    <source>
        <dbReference type="EMBL" id="PRP83594.1"/>
    </source>
</evidence>
<feature type="domain" description="PLD phosphodiesterase" evidence="8">
    <location>
        <begin position="804"/>
        <end position="831"/>
    </location>
</feature>
<keyword evidence="3" id="KW-0677">Repeat</keyword>
<evidence type="ECO:0000256" key="2">
    <source>
        <dbReference type="ARBA" id="ARBA00012027"/>
    </source>
</evidence>
<accession>A0A2P6NI25</accession>
<keyword evidence="10" id="KW-1185">Reference proteome</keyword>
<keyword evidence="4" id="KW-0378">Hydrolase</keyword>
<dbReference type="OrthoDB" id="14911at2759"/>
<gene>
    <name evidence="9" type="ORF">PROFUN_08320</name>
</gene>
<evidence type="ECO:0000256" key="3">
    <source>
        <dbReference type="ARBA" id="ARBA00022737"/>
    </source>
</evidence>
<name>A0A2P6NI25_9EUKA</name>
<feature type="compositionally biased region" description="Basic and acidic residues" evidence="7">
    <location>
        <begin position="1389"/>
        <end position="1403"/>
    </location>
</feature>
<dbReference type="STRING" id="1890364.A0A2P6NI25"/>
<dbReference type="EMBL" id="MDYQ01000079">
    <property type="protein sequence ID" value="PRP83594.1"/>
    <property type="molecule type" value="Genomic_DNA"/>
</dbReference>
<dbReference type="Pfam" id="PF13091">
    <property type="entry name" value="PLDc_2"/>
    <property type="match status" value="1"/>
</dbReference>
<dbReference type="GO" id="GO:0004630">
    <property type="term" value="F:phospholipase D activity"/>
    <property type="evidence" value="ECO:0007669"/>
    <property type="project" value="UniProtKB-EC"/>
</dbReference>
<evidence type="ECO:0000256" key="6">
    <source>
        <dbReference type="ARBA" id="ARBA00023098"/>
    </source>
</evidence>
<evidence type="ECO:0000256" key="4">
    <source>
        <dbReference type="ARBA" id="ARBA00022801"/>
    </source>
</evidence>
<dbReference type="InterPro" id="IPR001736">
    <property type="entry name" value="PLipase_D/transphosphatidylase"/>
</dbReference>
<dbReference type="Gene3D" id="3.30.870.10">
    <property type="entry name" value="Endonuclease Chain A"/>
    <property type="match status" value="2"/>
</dbReference>
<dbReference type="Gene3D" id="1.10.238.10">
    <property type="entry name" value="EF-hand"/>
    <property type="match status" value="1"/>
</dbReference>
<dbReference type="PROSITE" id="PS50035">
    <property type="entry name" value="PLD"/>
    <property type="match status" value="2"/>
</dbReference>
<dbReference type="InParanoid" id="A0A2P6NI25"/>
<feature type="compositionally biased region" description="Polar residues" evidence="7">
    <location>
        <begin position="1013"/>
        <end position="1030"/>
    </location>
</feature>
<dbReference type="SUPFAM" id="SSF50729">
    <property type="entry name" value="PH domain-like"/>
    <property type="match status" value="1"/>
</dbReference>
<dbReference type="PANTHER" id="PTHR18896">
    <property type="entry name" value="PHOSPHOLIPASE D"/>
    <property type="match status" value="1"/>
</dbReference>
<sequence>MNQTVPEGQVSAFAKGQLRKIKDVLGSNPLSHGQKKEEEIESFTTQEILLLWNLYRMELLRFGTEGRITRSMFKDRFKDIGDEFLQEAILKVIDSDSNGIDFIEFVSLLRVITRGTEEEQTQLVFAFYDWDDRDGHLSYPEISKLVDSISWDIKSKVLREAGLATDRIVRDDFAPQSSRGTYQKSTSYANYNNVLRAPGDEVISQPGFKVVPALGPRRPDDFIVAGQAFRLEEERPLPQTMTVLSQDQSASMFSLQQVKTPALQRANDPINRESFHMAPKNDVDEDATSSDDEQVVEEINELAGQNRRPYETIQFDATDDDDEDDLSPEQINQLRTERTTKLRHLLSEAFGGHDKIDYETFKRRSKMFPRNPIFSGVGLIDYFRDSFFGPLEKKVRRDTLTPPIMEGTLLKRNPGFFNSRDLRGRHHRVFVSIRSGFLFIFKKRPTQGQAMQPSRAIPLTNSKVHIRDEFKHGRLHWPHRLRRKKNRKAKKDNLNIAKKYSGQSDIEKEDRKYDYDVEDHMNSPRRNVYVAEDHPEDEENNDIFKFSNRAKKNQAREKNANPLFQEGEHRKIKKRELIDKGKETEVNQGSAADQPTIIKDDSKEALDNPTKEMSDGNIVESSLVQGLARGTLSIPDDKGSGLLAGTWCFYLSAAKGKYKRYFLAAEQRERLEWMYAIIANSPYVPHNRYHSFASPKDDIACRWFVDATHYFSFVAYAMERAKKEIFIAGWWVCPHLQLIRGESVGDRYELKNILKRKADEGVVISVIAWNESVPMDLQSSYTKSCLEALSPNIRVMRHPHTVPIYWTHHQKIVVIDQDISFVGGLDLCYGRYDDSVHMCAEKDPSTTRWPGKDYFNESLKAAAGCDKPGDDIMDRSKEPRQPWHDIHMALDGEAARDVARVFVQRWNHHIVVLNSSSPHLYPKTAPPMHRLTEKGIHSGVKRSLLKKMISSLVSKDTSNDRGIMSSNPIQPLLNFIGCTVQNPVHQYAPDDSIDRSRSKPDLPHPDDPRKEPSTNLQPQDLRNSQGLNKYNEQEAAISADERARTNSLTRGPEITDEMDGEDHVGWHEWAASDSPLLPNSFSSKCQVQITRSMSPWSGALFTETSIHEAYLSLIENSEKFIYIENQYFISPIDGTGHNQIGLALYKRIHRAMKRNEKYRVVVLMPAFPTGGSWKNTMAVQYVMKWEYDTINRGEGSSIMEKLRKKHPRAKITDYISFHCVRSVSHELEDLVSEQIYVHSKLLIVDDRVVVMGSANINDRSMKGDRDSEICAVVEDSEVMQGTMDGKPFEVRKFAHELRKRLWREHCGLDEGDNSIRDPLDDKVYHGIWLATATHNTDILDDVFDGIPKNSIHKLSQVTEEREQEKKKRHRFRRGKNEDVGESSSAEDQQDARDTVEVTQKADKEELEGISFGAAPKDDQKRKQSIDKLNRLKGHLCHFPLEFLKEESLTPGLTNPEAWVAVAIFQ</sequence>
<keyword evidence="5" id="KW-0442">Lipid degradation</keyword>
<dbReference type="InterPro" id="IPR011992">
    <property type="entry name" value="EF-hand-dom_pair"/>
</dbReference>
<feature type="domain" description="PLD phosphodiesterase" evidence="8">
    <location>
        <begin position="1233"/>
        <end position="1260"/>
    </location>
</feature>
<dbReference type="GO" id="GO:0009395">
    <property type="term" value="P:phospholipid catabolic process"/>
    <property type="evidence" value="ECO:0007669"/>
    <property type="project" value="TreeGrafter"/>
</dbReference>
<keyword evidence="6" id="KW-0443">Lipid metabolism</keyword>
<feature type="compositionally biased region" description="Basic and acidic residues" evidence="7">
    <location>
        <begin position="992"/>
        <end position="1012"/>
    </location>
</feature>
<dbReference type="EC" id="3.1.4.4" evidence="2"/>
<dbReference type="Pfam" id="PF00614">
    <property type="entry name" value="PLDc"/>
    <property type="match status" value="1"/>
</dbReference>
<comment type="caution">
    <text evidence="9">The sequence shown here is derived from an EMBL/GenBank/DDBJ whole genome shotgun (WGS) entry which is preliminary data.</text>
</comment>
<dbReference type="CDD" id="cd09141">
    <property type="entry name" value="PLDc_vPLD1_2_yPLD_like_2"/>
    <property type="match status" value="1"/>
</dbReference>
<feature type="region of interest" description="Disordered" evidence="7">
    <location>
        <begin position="1354"/>
        <end position="1423"/>
    </location>
</feature>
<dbReference type="PANTHER" id="PTHR18896:SF76">
    <property type="entry name" value="PHOSPHOLIPASE"/>
    <property type="match status" value="1"/>
</dbReference>
<evidence type="ECO:0000256" key="5">
    <source>
        <dbReference type="ARBA" id="ARBA00022963"/>
    </source>
</evidence>
<dbReference type="InterPro" id="IPR025202">
    <property type="entry name" value="PLD-like_dom"/>
</dbReference>
<dbReference type="InterPro" id="IPR015679">
    <property type="entry name" value="PLipase_D_fam"/>
</dbReference>
<dbReference type="SUPFAM" id="SSF56024">
    <property type="entry name" value="Phospholipase D/nuclease"/>
    <property type="match status" value="2"/>
</dbReference>
<evidence type="ECO:0000256" key="1">
    <source>
        <dbReference type="ARBA" id="ARBA00000798"/>
    </source>
</evidence>
<protein>
    <recommendedName>
        <fullName evidence="2">phospholipase D</fullName>
        <ecNumber evidence="2">3.1.4.4</ecNumber>
    </recommendedName>
</protein>
<reference evidence="9 10" key="1">
    <citation type="journal article" date="2018" name="Genome Biol. Evol.">
        <title>Multiple Roots of Fruiting Body Formation in Amoebozoa.</title>
        <authorList>
            <person name="Hillmann F."/>
            <person name="Forbes G."/>
            <person name="Novohradska S."/>
            <person name="Ferling I."/>
            <person name="Riege K."/>
            <person name="Groth M."/>
            <person name="Westermann M."/>
            <person name="Marz M."/>
            <person name="Spaller T."/>
            <person name="Winckler T."/>
            <person name="Schaap P."/>
            <person name="Glockner G."/>
        </authorList>
    </citation>
    <scope>NUCLEOTIDE SEQUENCE [LARGE SCALE GENOMIC DNA]</scope>
    <source>
        <strain evidence="9 10">Jena</strain>
    </source>
</reference>
<evidence type="ECO:0000259" key="8">
    <source>
        <dbReference type="PROSITE" id="PS50035"/>
    </source>
</evidence>